<sequence>MASNNTGEERRRRITERGSDRMALITGRISALPPTAP</sequence>
<evidence type="ECO:0000313" key="2">
    <source>
        <dbReference type="EMBL" id="MCI52289.1"/>
    </source>
</evidence>
<feature type="non-terminal residue" evidence="2">
    <location>
        <position position="37"/>
    </location>
</feature>
<feature type="region of interest" description="Disordered" evidence="1">
    <location>
        <begin position="1"/>
        <end position="21"/>
    </location>
</feature>
<feature type="compositionally biased region" description="Basic and acidic residues" evidence="1">
    <location>
        <begin position="7"/>
        <end position="20"/>
    </location>
</feature>
<dbReference type="EMBL" id="LXQA010445044">
    <property type="protein sequence ID" value="MCI52289.1"/>
    <property type="molecule type" value="Genomic_DNA"/>
</dbReference>
<evidence type="ECO:0000256" key="1">
    <source>
        <dbReference type="SAM" id="MobiDB-lite"/>
    </source>
</evidence>
<dbReference type="PANTHER" id="PTHR35469">
    <property type="entry name" value="TRANSMEMBRANE PROTEIN"/>
    <property type="match status" value="1"/>
</dbReference>
<proteinExistence type="predicted"/>
<comment type="caution">
    <text evidence="2">The sequence shown here is derived from an EMBL/GenBank/DDBJ whole genome shotgun (WGS) entry which is preliminary data.</text>
</comment>
<dbReference type="PANTHER" id="PTHR35469:SF5">
    <property type="entry name" value="TRANSMEMBRANE PROTEIN"/>
    <property type="match status" value="1"/>
</dbReference>
<dbReference type="AlphaFoldDB" id="A0A392SUF5"/>
<keyword evidence="3" id="KW-1185">Reference proteome</keyword>
<evidence type="ECO:0000313" key="3">
    <source>
        <dbReference type="Proteomes" id="UP000265520"/>
    </source>
</evidence>
<name>A0A392SUF5_9FABA</name>
<organism evidence="2 3">
    <name type="scientific">Trifolium medium</name>
    <dbReference type="NCBI Taxonomy" id="97028"/>
    <lineage>
        <taxon>Eukaryota</taxon>
        <taxon>Viridiplantae</taxon>
        <taxon>Streptophyta</taxon>
        <taxon>Embryophyta</taxon>
        <taxon>Tracheophyta</taxon>
        <taxon>Spermatophyta</taxon>
        <taxon>Magnoliopsida</taxon>
        <taxon>eudicotyledons</taxon>
        <taxon>Gunneridae</taxon>
        <taxon>Pentapetalae</taxon>
        <taxon>rosids</taxon>
        <taxon>fabids</taxon>
        <taxon>Fabales</taxon>
        <taxon>Fabaceae</taxon>
        <taxon>Papilionoideae</taxon>
        <taxon>50 kb inversion clade</taxon>
        <taxon>NPAAA clade</taxon>
        <taxon>Hologalegina</taxon>
        <taxon>IRL clade</taxon>
        <taxon>Trifolieae</taxon>
        <taxon>Trifolium</taxon>
    </lineage>
</organism>
<reference evidence="2 3" key="1">
    <citation type="journal article" date="2018" name="Front. Plant Sci.">
        <title>Red Clover (Trifolium pratense) and Zigzag Clover (T. medium) - A Picture of Genomic Similarities and Differences.</title>
        <authorList>
            <person name="Dluhosova J."/>
            <person name="Istvanek J."/>
            <person name="Nedelnik J."/>
            <person name="Repkova J."/>
        </authorList>
    </citation>
    <scope>NUCLEOTIDE SEQUENCE [LARGE SCALE GENOMIC DNA]</scope>
    <source>
        <strain evidence="3">cv. 10/8</strain>
        <tissue evidence="2">Leaf</tissue>
    </source>
</reference>
<protein>
    <submittedName>
        <fullName evidence="2">Uncharacterized protein</fullName>
    </submittedName>
</protein>
<accession>A0A392SUF5</accession>
<dbReference type="Proteomes" id="UP000265520">
    <property type="component" value="Unassembled WGS sequence"/>
</dbReference>